<dbReference type="InterPro" id="IPR024079">
    <property type="entry name" value="MetalloPept_cat_dom_sf"/>
</dbReference>
<sequence length="281" mass="31363">MTPNSSCIFLFFALSCFILCKAHYPSTLSNTNSPSPLDFLKGLNGTQKEDKEKGLGQLKKHLANLGYIDHTNPKNSLHMNDDIFDDTLEQAIKKYQDFYKINVTGILDSQTVTSMLQPRCGVADILNNHNAWPPEKRNLTVSLNDTRGDAYDPVKNALARWANVSTFNFTFTDDFQSSDVKMSFQRRNHGDGAPFDGPGGFLAHAFLPPRGILHFDVEENWTTYAQKGQIDMQTVALHELGHVLGLAHSQDPNAVMFPSIARGVKKDLNSDDIDGIRALYK</sequence>
<feature type="binding site" evidence="8">
    <location>
        <position position="216"/>
    </location>
    <ligand>
        <name>Ca(2+)</name>
        <dbReference type="ChEBI" id="CHEBI:29108"/>
        <label>3</label>
    </ligand>
</feature>
<keyword evidence="6" id="KW-0482">Metalloprotease</keyword>
<evidence type="ECO:0000313" key="12">
    <source>
        <dbReference type="Proteomes" id="UP000653305"/>
    </source>
</evidence>
<evidence type="ECO:0000256" key="3">
    <source>
        <dbReference type="ARBA" id="ARBA00022723"/>
    </source>
</evidence>
<evidence type="ECO:0000259" key="10">
    <source>
        <dbReference type="SMART" id="SM00235"/>
    </source>
</evidence>
<dbReference type="Pfam" id="PF01471">
    <property type="entry name" value="PG_binding_1"/>
    <property type="match status" value="1"/>
</dbReference>
<dbReference type="OrthoDB" id="907195at2759"/>
<dbReference type="InterPro" id="IPR036365">
    <property type="entry name" value="PGBD-like_sf"/>
</dbReference>
<keyword evidence="8" id="KW-0106">Calcium</keyword>
<dbReference type="GO" id="GO:0008270">
    <property type="term" value="F:zinc ion binding"/>
    <property type="evidence" value="ECO:0007669"/>
    <property type="project" value="InterPro"/>
</dbReference>
<feature type="binding site" evidence="8">
    <location>
        <position position="196"/>
    </location>
    <ligand>
        <name>Ca(2+)</name>
        <dbReference type="ChEBI" id="CHEBI:29108"/>
        <label>3</label>
    </ligand>
</feature>
<feature type="binding site" evidence="8">
    <location>
        <position position="191"/>
    </location>
    <ligand>
        <name>Zn(2+)</name>
        <dbReference type="ChEBI" id="CHEBI:29105"/>
        <label>1</label>
    </ligand>
</feature>
<dbReference type="GO" id="GO:0030574">
    <property type="term" value="P:collagen catabolic process"/>
    <property type="evidence" value="ECO:0007669"/>
    <property type="project" value="TreeGrafter"/>
</dbReference>
<feature type="binding site" evidence="8">
    <location>
        <position position="219"/>
    </location>
    <ligand>
        <name>Ca(2+)</name>
        <dbReference type="ChEBI" id="CHEBI:29108"/>
        <label>1</label>
    </ligand>
</feature>
<evidence type="ECO:0000256" key="8">
    <source>
        <dbReference type="PIRSR" id="PIRSR621190-2"/>
    </source>
</evidence>
<evidence type="ECO:0000256" key="4">
    <source>
        <dbReference type="ARBA" id="ARBA00022801"/>
    </source>
</evidence>
<feature type="signal peptide" evidence="9">
    <location>
        <begin position="1"/>
        <end position="22"/>
    </location>
</feature>
<reference evidence="11" key="1">
    <citation type="submission" date="2020-07" db="EMBL/GenBank/DDBJ databases">
        <title>Ethylene signaling mediates host invasion by parasitic plants.</title>
        <authorList>
            <person name="Yoshida S."/>
        </authorList>
    </citation>
    <scope>NUCLEOTIDE SEQUENCE</scope>
    <source>
        <strain evidence="11">Okayama</strain>
    </source>
</reference>
<keyword evidence="5 8" id="KW-0862">Zinc</keyword>
<comment type="similarity">
    <text evidence="1">Belongs to the peptidase M10A family. Matrix metalloproteinases (MMPs) subfamily.</text>
</comment>
<dbReference type="PRINTS" id="PR00138">
    <property type="entry name" value="MATRIXIN"/>
</dbReference>
<evidence type="ECO:0000313" key="11">
    <source>
        <dbReference type="EMBL" id="GFQ03112.1"/>
    </source>
</evidence>
<dbReference type="InterPro" id="IPR021190">
    <property type="entry name" value="Pept_M10A"/>
</dbReference>
<feature type="binding site" evidence="8">
    <location>
        <position position="256"/>
    </location>
    <ligand>
        <name>Zn(2+)</name>
        <dbReference type="ChEBI" id="CHEBI:29105"/>
        <label>2</label>
        <note>catalytic</note>
    </ligand>
</feature>
<feature type="binding site" evidence="8">
    <location>
        <position position="204"/>
    </location>
    <ligand>
        <name>Zn(2+)</name>
        <dbReference type="ChEBI" id="CHEBI:29105"/>
        <label>1</label>
    </ligand>
</feature>
<feature type="binding site" evidence="8">
    <location>
        <position position="238"/>
    </location>
    <ligand>
        <name>Zn(2+)</name>
        <dbReference type="ChEBI" id="CHEBI:29105"/>
        <label>2</label>
        <note>catalytic</note>
    </ligand>
</feature>
<evidence type="ECO:0000256" key="9">
    <source>
        <dbReference type="SAM" id="SignalP"/>
    </source>
</evidence>
<dbReference type="SMART" id="SM00235">
    <property type="entry name" value="ZnMc"/>
    <property type="match status" value="1"/>
</dbReference>
<feature type="binding site" evidence="8">
    <location>
        <position position="189"/>
    </location>
    <ligand>
        <name>Zn(2+)</name>
        <dbReference type="ChEBI" id="CHEBI:29105"/>
        <label>1</label>
    </ligand>
</feature>
<feature type="binding site" evidence="8">
    <location>
        <position position="242"/>
    </location>
    <ligand>
        <name>Zn(2+)</name>
        <dbReference type="ChEBI" id="CHEBI:29105"/>
        <label>2</label>
        <note>catalytic</note>
    </ligand>
</feature>
<proteinExistence type="inferred from homology"/>
<evidence type="ECO:0000256" key="5">
    <source>
        <dbReference type="ARBA" id="ARBA00022833"/>
    </source>
</evidence>
<evidence type="ECO:0000256" key="1">
    <source>
        <dbReference type="ARBA" id="ARBA00009614"/>
    </source>
</evidence>
<keyword evidence="9" id="KW-0732">Signal</keyword>
<feature type="binding site" description="in inhibited form" evidence="8">
    <location>
        <position position="120"/>
    </location>
    <ligand>
        <name>Zn(2+)</name>
        <dbReference type="ChEBI" id="CHEBI:29105"/>
        <label>2</label>
        <note>catalytic</note>
    </ligand>
</feature>
<keyword evidence="3 8" id="KW-0479">Metal-binding</keyword>
<dbReference type="InterPro" id="IPR006026">
    <property type="entry name" value="Peptidase_Metallo"/>
</dbReference>
<feature type="binding site" evidence="8">
    <location>
        <position position="214"/>
    </location>
    <ligand>
        <name>Zn(2+)</name>
        <dbReference type="ChEBI" id="CHEBI:29105"/>
        <label>1</label>
    </ligand>
</feature>
<dbReference type="InterPro" id="IPR002477">
    <property type="entry name" value="Peptidoglycan-bd-like"/>
</dbReference>
<comment type="cofactor">
    <cofactor evidence="8">
        <name>Ca(2+)</name>
        <dbReference type="ChEBI" id="CHEBI:29108"/>
    </cofactor>
    <text evidence="8">Can bind about 5 Ca(2+) ions per subunit.</text>
</comment>
<accession>A0A830D9V3</accession>
<evidence type="ECO:0000256" key="7">
    <source>
        <dbReference type="PIRSR" id="PIRSR621190-1"/>
    </source>
</evidence>
<feature type="binding site" evidence="8">
    <location>
        <position position="248"/>
    </location>
    <ligand>
        <name>Zn(2+)</name>
        <dbReference type="ChEBI" id="CHEBI:29105"/>
        <label>2</label>
        <note>catalytic</note>
    </ligand>
</feature>
<dbReference type="Pfam" id="PF00413">
    <property type="entry name" value="Peptidase_M10"/>
    <property type="match status" value="1"/>
</dbReference>
<feature type="binding site" evidence="8">
    <location>
        <position position="219"/>
    </location>
    <ligand>
        <name>Ca(2+)</name>
        <dbReference type="ChEBI" id="CHEBI:29108"/>
        <label>3</label>
    </ligand>
</feature>
<protein>
    <submittedName>
        <fullName evidence="11">Metalloendoproteinase 1</fullName>
    </submittedName>
</protein>
<gene>
    <name evidence="11" type="ORF">PHJA_002455000</name>
</gene>
<keyword evidence="4" id="KW-0378">Hydrolase</keyword>
<dbReference type="EMBL" id="BMAC01000801">
    <property type="protein sequence ID" value="GFQ03112.1"/>
    <property type="molecule type" value="Genomic_DNA"/>
</dbReference>
<evidence type="ECO:0000256" key="6">
    <source>
        <dbReference type="ARBA" id="ARBA00023049"/>
    </source>
</evidence>
<evidence type="ECO:0000256" key="2">
    <source>
        <dbReference type="ARBA" id="ARBA00022670"/>
    </source>
</evidence>
<feature type="domain" description="Peptidase metallopeptidase" evidence="10">
    <location>
        <begin position="128"/>
        <end position="281"/>
    </location>
</feature>
<feature type="binding site" evidence="8">
    <location>
        <position position="179"/>
    </location>
    <ligand>
        <name>Ca(2+)</name>
        <dbReference type="ChEBI" id="CHEBI:29108"/>
        <label>2</label>
    </ligand>
</feature>
<dbReference type="SUPFAM" id="SSF47090">
    <property type="entry name" value="PGBD-like"/>
    <property type="match status" value="1"/>
</dbReference>
<dbReference type="AlphaFoldDB" id="A0A830D9V3"/>
<name>A0A830D9V3_9LAMI</name>
<keyword evidence="12" id="KW-1185">Reference proteome</keyword>
<comment type="caution">
    <text evidence="11">The sequence shown here is derived from an EMBL/GenBank/DDBJ whole genome shotgun (WGS) entry which is preliminary data.</text>
</comment>
<dbReference type="GO" id="GO:0030198">
    <property type="term" value="P:extracellular matrix organization"/>
    <property type="evidence" value="ECO:0007669"/>
    <property type="project" value="TreeGrafter"/>
</dbReference>
<feature type="binding site" evidence="8">
    <location>
        <position position="197"/>
    </location>
    <ligand>
        <name>Ca(2+)</name>
        <dbReference type="ChEBI" id="CHEBI:29108"/>
        <label>3</label>
    </ligand>
</feature>
<dbReference type="PANTHER" id="PTHR10201">
    <property type="entry name" value="MATRIX METALLOPROTEINASE"/>
    <property type="match status" value="1"/>
</dbReference>
<comment type="cofactor">
    <cofactor evidence="8">
        <name>Zn(2+)</name>
        <dbReference type="ChEBI" id="CHEBI:29105"/>
    </cofactor>
    <text evidence="8">Binds 2 Zn(2+) ions per subunit.</text>
</comment>
<dbReference type="CDD" id="cd04278">
    <property type="entry name" value="ZnMc_MMP"/>
    <property type="match status" value="1"/>
</dbReference>
<dbReference type="GO" id="GO:0006508">
    <property type="term" value="P:proteolysis"/>
    <property type="evidence" value="ECO:0007669"/>
    <property type="project" value="UniProtKB-KW"/>
</dbReference>
<organism evidence="11 12">
    <name type="scientific">Phtheirospermum japonicum</name>
    <dbReference type="NCBI Taxonomy" id="374723"/>
    <lineage>
        <taxon>Eukaryota</taxon>
        <taxon>Viridiplantae</taxon>
        <taxon>Streptophyta</taxon>
        <taxon>Embryophyta</taxon>
        <taxon>Tracheophyta</taxon>
        <taxon>Spermatophyta</taxon>
        <taxon>Magnoliopsida</taxon>
        <taxon>eudicotyledons</taxon>
        <taxon>Gunneridae</taxon>
        <taxon>Pentapetalae</taxon>
        <taxon>asterids</taxon>
        <taxon>lamiids</taxon>
        <taxon>Lamiales</taxon>
        <taxon>Orobanchaceae</taxon>
        <taxon>Orobanchaceae incertae sedis</taxon>
        <taxon>Phtheirospermum</taxon>
    </lineage>
</organism>
<dbReference type="InterPro" id="IPR033739">
    <property type="entry name" value="M10A_MMP"/>
</dbReference>
<feature type="chain" id="PRO_5032506849" evidence="9">
    <location>
        <begin position="23"/>
        <end position="281"/>
    </location>
</feature>
<dbReference type="GO" id="GO:0004222">
    <property type="term" value="F:metalloendopeptidase activity"/>
    <property type="evidence" value="ECO:0007669"/>
    <property type="project" value="InterPro"/>
</dbReference>
<keyword evidence="2" id="KW-0645">Protease</keyword>
<dbReference type="PANTHER" id="PTHR10201:SF323">
    <property type="entry name" value="MATRIX METALLOPROTEINASE-21"/>
    <property type="match status" value="1"/>
</dbReference>
<feature type="active site" evidence="7">
    <location>
        <position position="239"/>
    </location>
</feature>
<dbReference type="SUPFAM" id="SSF55486">
    <property type="entry name" value="Metalloproteases ('zincins'), catalytic domain"/>
    <property type="match status" value="1"/>
</dbReference>
<dbReference type="GO" id="GO:0031012">
    <property type="term" value="C:extracellular matrix"/>
    <property type="evidence" value="ECO:0007669"/>
    <property type="project" value="InterPro"/>
</dbReference>
<dbReference type="InterPro" id="IPR001818">
    <property type="entry name" value="Pept_M10_metallopeptidase"/>
</dbReference>
<dbReference type="Proteomes" id="UP000653305">
    <property type="component" value="Unassembled WGS sequence"/>
</dbReference>
<dbReference type="Gene3D" id="3.40.390.10">
    <property type="entry name" value="Collagenase (Catalytic Domain)"/>
    <property type="match status" value="1"/>
</dbReference>